<accession>A0A0C3FQC4</accession>
<dbReference type="InParanoid" id="A0A0C3FQC4"/>
<dbReference type="EMBL" id="KN832996">
    <property type="protein sequence ID" value="KIM81919.1"/>
    <property type="molecule type" value="Genomic_DNA"/>
</dbReference>
<name>A0A0C3FQC4_PILCF</name>
<evidence type="ECO:0000313" key="1">
    <source>
        <dbReference type="EMBL" id="KIM81919.1"/>
    </source>
</evidence>
<dbReference type="AlphaFoldDB" id="A0A0C3FQC4"/>
<sequence>MKIENPVRNTSEAFVIKDEIVGIHCLSTRVFSSKKSVGVSHQREHAVEEHQGITNHYLSTFVLRGRRKSKVDYVSSGATTQAAASSCNELT</sequence>
<protein>
    <submittedName>
        <fullName evidence="1">Uncharacterized protein</fullName>
    </submittedName>
</protein>
<reference evidence="1 2" key="1">
    <citation type="submission" date="2014-04" db="EMBL/GenBank/DDBJ databases">
        <authorList>
            <consortium name="DOE Joint Genome Institute"/>
            <person name="Kuo A."/>
            <person name="Tarkka M."/>
            <person name="Buscot F."/>
            <person name="Kohler A."/>
            <person name="Nagy L.G."/>
            <person name="Floudas D."/>
            <person name="Copeland A."/>
            <person name="Barry K.W."/>
            <person name="Cichocki N."/>
            <person name="Veneault-Fourrey C."/>
            <person name="LaButti K."/>
            <person name="Lindquist E.A."/>
            <person name="Lipzen A."/>
            <person name="Lundell T."/>
            <person name="Morin E."/>
            <person name="Murat C."/>
            <person name="Sun H."/>
            <person name="Tunlid A."/>
            <person name="Henrissat B."/>
            <person name="Grigoriev I.V."/>
            <person name="Hibbett D.S."/>
            <person name="Martin F."/>
            <person name="Nordberg H.P."/>
            <person name="Cantor M.N."/>
            <person name="Hua S.X."/>
        </authorList>
    </citation>
    <scope>NUCLEOTIDE SEQUENCE [LARGE SCALE GENOMIC DNA]</scope>
    <source>
        <strain evidence="1 2">F 1598</strain>
    </source>
</reference>
<dbReference type="HOGENOM" id="CLU_2427827_0_0_1"/>
<proteinExistence type="predicted"/>
<evidence type="ECO:0000313" key="2">
    <source>
        <dbReference type="Proteomes" id="UP000054166"/>
    </source>
</evidence>
<dbReference type="Proteomes" id="UP000054166">
    <property type="component" value="Unassembled WGS sequence"/>
</dbReference>
<gene>
    <name evidence="1" type="ORF">PILCRDRAFT_820791</name>
</gene>
<keyword evidence="2" id="KW-1185">Reference proteome</keyword>
<reference evidence="2" key="2">
    <citation type="submission" date="2015-01" db="EMBL/GenBank/DDBJ databases">
        <title>Evolutionary Origins and Diversification of the Mycorrhizal Mutualists.</title>
        <authorList>
            <consortium name="DOE Joint Genome Institute"/>
            <consortium name="Mycorrhizal Genomics Consortium"/>
            <person name="Kohler A."/>
            <person name="Kuo A."/>
            <person name="Nagy L.G."/>
            <person name="Floudas D."/>
            <person name="Copeland A."/>
            <person name="Barry K.W."/>
            <person name="Cichocki N."/>
            <person name="Veneault-Fourrey C."/>
            <person name="LaButti K."/>
            <person name="Lindquist E.A."/>
            <person name="Lipzen A."/>
            <person name="Lundell T."/>
            <person name="Morin E."/>
            <person name="Murat C."/>
            <person name="Riley R."/>
            <person name="Ohm R."/>
            <person name="Sun H."/>
            <person name="Tunlid A."/>
            <person name="Henrissat B."/>
            <person name="Grigoriev I.V."/>
            <person name="Hibbett D.S."/>
            <person name="Martin F."/>
        </authorList>
    </citation>
    <scope>NUCLEOTIDE SEQUENCE [LARGE SCALE GENOMIC DNA]</scope>
    <source>
        <strain evidence="2">F 1598</strain>
    </source>
</reference>
<organism evidence="1 2">
    <name type="scientific">Piloderma croceum (strain F 1598)</name>
    <dbReference type="NCBI Taxonomy" id="765440"/>
    <lineage>
        <taxon>Eukaryota</taxon>
        <taxon>Fungi</taxon>
        <taxon>Dikarya</taxon>
        <taxon>Basidiomycota</taxon>
        <taxon>Agaricomycotina</taxon>
        <taxon>Agaricomycetes</taxon>
        <taxon>Agaricomycetidae</taxon>
        <taxon>Atheliales</taxon>
        <taxon>Atheliaceae</taxon>
        <taxon>Piloderma</taxon>
    </lineage>
</organism>